<reference evidence="10" key="1">
    <citation type="submission" date="2018-05" db="EMBL/GenBank/DDBJ databases">
        <title>Draft genome of Mucuna pruriens seed.</title>
        <authorList>
            <person name="Nnadi N.E."/>
            <person name="Vos R."/>
            <person name="Hasami M.H."/>
            <person name="Devisetty U.K."/>
            <person name="Aguiy J.C."/>
        </authorList>
    </citation>
    <scope>NUCLEOTIDE SEQUENCE [LARGE SCALE GENOMIC DNA]</scope>
    <source>
        <strain evidence="10">JCA_2017</strain>
    </source>
</reference>
<feature type="non-terminal residue" evidence="10">
    <location>
        <position position="558"/>
    </location>
</feature>
<dbReference type="Proteomes" id="UP000257109">
    <property type="component" value="Unassembled WGS sequence"/>
</dbReference>
<evidence type="ECO:0000259" key="9">
    <source>
        <dbReference type="Pfam" id="PF17921"/>
    </source>
</evidence>
<evidence type="ECO:0000259" key="8">
    <source>
        <dbReference type="Pfam" id="PF17917"/>
    </source>
</evidence>
<protein>
    <submittedName>
        <fullName evidence="10">Retrovirus-related Pol polyprotein from transposon 17.6</fullName>
    </submittedName>
</protein>
<evidence type="ECO:0000256" key="5">
    <source>
        <dbReference type="ARBA" id="ARBA00022801"/>
    </source>
</evidence>
<dbReference type="InterPro" id="IPR041588">
    <property type="entry name" value="Integrase_H2C2"/>
</dbReference>
<keyword evidence="3" id="KW-0540">Nuclease</keyword>
<dbReference type="GO" id="GO:0004519">
    <property type="term" value="F:endonuclease activity"/>
    <property type="evidence" value="ECO:0007669"/>
    <property type="project" value="UniProtKB-KW"/>
</dbReference>
<dbReference type="Pfam" id="PF17917">
    <property type="entry name" value="RT_RNaseH"/>
    <property type="match status" value="1"/>
</dbReference>
<keyword evidence="5" id="KW-0378">Hydrolase</keyword>
<dbReference type="InterPro" id="IPR012337">
    <property type="entry name" value="RNaseH-like_sf"/>
</dbReference>
<dbReference type="GO" id="GO:0003676">
    <property type="term" value="F:nucleic acid binding"/>
    <property type="evidence" value="ECO:0007669"/>
    <property type="project" value="InterPro"/>
</dbReference>
<feature type="domain" description="Integrase zinc-binding" evidence="9">
    <location>
        <begin position="170"/>
        <end position="203"/>
    </location>
</feature>
<evidence type="ECO:0000256" key="2">
    <source>
        <dbReference type="ARBA" id="ARBA00022695"/>
    </source>
</evidence>
<dbReference type="SUPFAM" id="SSF56672">
    <property type="entry name" value="DNA/RNA polymerases"/>
    <property type="match status" value="1"/>
</dbReference>
<dbReference type="OrthoDB" id="1434039at2759"/>
<dbReference type="Gene3D" id="3.30.420.10">
    <property type="entry name" value="Ribonuclease H-like superfamily/Ribonuclease H"/>
    <property type="match status" value="1"/>
</dbReference>
<dbReference type="PANTHER" id="PTHR34072:SF57">
    <property type="entry name" value="RNA-DIRECTED DNA POLYMERASE"/>
    <property type="match status" value="1"/>
</dbReference>
<dbReference type="Gene3D" id="1.10.340.70">
    <property type="match status" value="1"/>
</dbReference>
<dbReference type="PANTHER" id="PTHR34072">
    <property type="entry name" value="ENZYMATIC POLYPROTEIN-RELATED"/>
    <property type="match status" value="1"/>
</dbReference>
<name>A0A371H0F3_MUCPR</name>
<feature type="non-terminal residue" evidence="10">
    <location>
        <position position="1"/>
    </location>
</feature>
<dbReference type="InterPro" id="IPR036397">
    <property type="entry name" value="RNaseH_sf"/>
</dbReference>
<dbReference type="GO" id="GO:0016787">
    <property type="term" value="F:hydrolase activity"/>
    <property type="evidence" value="ECO:0007669"/>
    <property type="project" value="UniProtKB-KW"/>
</dbReference>
<evidence type="ECO:0000256" key="1">
    <source>
        <dbReference type="ARBA" id="ARBA00022679"/>
    </source>
</evidence>
<dbReference type="Pfam" id="PF17921">
    <property type="entry name" value="Integrase_H2C2"/>
    <property type="match status" value="1"/>
</dbReference>
<dbReference type="InterPro" id="IPR043502">
    <property type="entry name" value="DNA/RNA_pol_sf"/>
</dbReference>
<evidence type="ECO:0000256" key="6">
    <source>
        <dbReference type="ARBA" id="ARBA00022918"/>
    </source>
</evidence>
<feature type="domain" description="Reverse transcriptase RNase H-like" evidence="8">
    <location>
        <begin position="42"/>
        <end position="121"/>
    </location>
</feature>
<organism evidence="10 11">
    <name type="scientific">Mucuna pruriens</name>
    <name type="common">Velvet bean</name>
    <name type="synonym">Dolichos pruriens</name>
    <dbReference type="NCBI Taxonomy" id="157652"/>
    <lineage>
        <taxon>Eukaryota</taxon>
        <taxon>Viridiplantae</taxon>
        <taxon>Streptophyta</taxon>
        <taxon>Embryophyta</taxon>
        <taxon>Tracheophyta</taxon>
        <taxon>Spermatophyta</taxon>
        <taxon>Magnoliopsida</taxon>
        <taxon>eudicotyledons</taxon>
        <taxon>Gunneridae</taxon>
        <taxon>Pentapetalae</taxon>
        <taxon>rosids</taxon>
        <taxon>fabids</taxon>
        <taxon>Fabales</taxon>
        <taxon>Fabaceae</taxon>
        <taxon>Papilionoideae</taxon>
        <taxon>50 kb inversion clade</taxon>
        <taxon>NPAAA clade</taxon>
        <taxon>indigoferoid/millettioid clade</taxon>
        <taxon>Phaseoleae</taxon>
        <taxon>Mucuna</taxon>
    </lineage>
</organism>
<evidence type="ECO:0000256" key="3">
    <source>
        <dbReference type="ARBA" id="ARBA00022722"/>
    </source>
</evidence>
<keyword evidence="7" id="KW-0175">Coiled coil</keyword>
<keyword evidence="11" id="KW-1185">Reference proteome</keyword>
<dbReference type="EMBL" id="QJKJ01003928">
    <property type="protein sequence ID" value="RDX96265.1"/>
    <property type="molecule type" value="Genomic_DNA"/>
</dbReference>
<proteinExistence type="predicted"/>
<keyword evidence="1" id="KW-0808">Transferase</keyword>
<evidence type="ECO:0000256" key="4">
    <source>
        <dbReference type="ARBA" id="ARBA00022759"/>
    </source>
</evidence>
<keyword evidence="6" id="KW-0695">RNA-directed DNA polymerase</keyword>
<keyword evidence="2" id="KW-0548">Nucleotidyltransferase</keyword>
<gene>
    <name evidence="10" type="primary">pol</name>
    <name evidence="10" type="ORF">CR513_21101</name>
</gene>
<evidence type="ECO:0000313" key="10">
    <source>
        <dbReference type="EMBL" id="RDX96265.1"/>
    </source>
</evidence>
<accession>A0A371H0F3</accession>
<dbReference type="GO" id="GO:0003964">
    <property type="term" value="F:RNA-directed DNA polymerase activity"/>
    <property type="evidence" value="ECO:0007669"/>
    <property type="project" value="UniProtKB-KW"/>
</dbReference>
<dbReference type="InterPro" id="IPR041373">
    <property type="entry name" value="RT_RNaseH"/>
</dbReference>
<comment type="caution">
    <text evidence="10">The sequence shown here is derived from an EMBL/GenBank/DDBJ whole genome shotgun (WGS) entry which is preliminary data.</text>
</comment>
<evidence type="ECO:0000313" key="11">
    <source>
        <dbReference type="Proteomes" id="UP000257109"/>
    </source>
</evidence>
<evidence type="ECO:0000256" key="7">
    <source>
        <dbReference type="SAM" id="Coils"/>
    </source>
</evidence>
<dbReference type="SUPFAM" id="SSF53098">
    <property type="entry name" value="Ribonuclease H-like"/>
    <property type="match status" value="1"/>
</dbReference>
<keyword evidence="4" id="KW-0255">Endonuclease</keyword>
<sequence>MSGLVEVRKALVTSNWCIPQLKMEARANIVLTVVILATGPQIGKHSHVIAYASCTLDSAQANYSTTEKELLTILFALDKFHSYLLGSKIIVFSDHAALKFLLKKPDAKLRLIRWMLLLQEFDIEIKDKSGAENLVTNHLSRIEKRIDHLPIRDDFLDEQLMQLDGRHYRSHQTVRKVLDSEFYWPTIFKNAHHFVTTCEQCQRLGVAITRKHEMPQHPILLAIDYVSRLVEAKATKTNDAKVVVDFVANPNRKNWSRLLEDALWAHRMTYQTSLGMSPYRIVFGKACHLLVGIEHHAYWATKRCNLAFDQVSNERKLQLQELEELRLEAYDNSKVYKEKVKCFYDNMILRKEFKVGQKELLFNSHLKLIVGKLRSKWDGPFVITNVFPYGAFEIRNMAIDKTFKVNGHQLKLFHKCPTMMEGDVEDPSLLITSLKWKTMITLTLRAKGALELFWEWVLHKCESDTPRGRIFKLLHDFNSEYDLVEVHTLGKEKLLSLSEDLATGRMIGIAKEQVQEVKLKKLIIEKAHNEAGEKDRYYGKQYQRTTLVPQQVQLFEQK</sequence>
<dbReference type="CDD" id="cd09274">
    <property type="entry name" value="RNase_HI_RT_Ty3"/>
    <property type="match status" value="1"/>
</dbReference>
<feature type="coiled-coil region" evidence="7">
    <location>
        <begin position="308"/>
        <end position="339"/>
    </location>
</feature>
<dbReference type="AlphaFoldDB" id="A0A371H0F3"/>